<gene>
    <name evidence="2" type="ORF">HMPREF0971_03270</name>
</gene>
<dbReference type="EMBL" id="ACUZ02000066">
    <property type="protein sequence ID" value="EFB30415.1"/>
    <property type="molecule type" value="Genomic_DNA"/>
</dbReference>
<dbReference type="AlphaFoldDB" id="D1QW75"/>
<evidence type="ECO:0000256" key="1">
    <source>
        <dbReference type="SAM" id="MobiDB-lite"/>
    </source>
</evidence>
<protein>
    <submittedName>
        <fullName evidence="2">Uncharacterized protein</fullName>
    </submittedName>
</protein>
<comment type="caution">
    <text evidence="2">The sequence shown here is derived from an EMBL/GenBank/DDBJ whole genome shotgun (WGS) entry which is preliminary data.</text>
</comment>
<feature type="compositionally biased region" description="Basic and acidic residues" evidence="1">
    <location>
        <begin position="23"/>
        <end position="33"/>
    </location>
</feature>
<dbReference type="Proteomes" id="UP000004079">
    <property type="component" value="Unassembled WGS sequence"/>
</dbReference>
<proteinExistence type="predicted"/>
<organism evidence="2 3">
    <name type="scientific">Segatella oris F0302</name>
    <dbReference type="NCBI Taxonomy" id="649760"/>
    <lineage>
        <taxon>Bacteria</taxon>
        <taxon>Pseudomonadati</taxon>
        <taxon>Bacteroidota</taxon>
        <taxon>Bacteroidia</taxon>
        <taxon>Bacteroidales</taxon>
        <taxon>Prevotellaceae</taxon>
        <taxon>Segatella</taxon>
    </lineage>
</organism>
<evidence type="ECO:0000313" key="2">
    <source>
        <dbReference type="EMBL" id="EFB30415.1"/>
    </source>
</evidence>
<name>D1QW75_9BACT</name>
<evidence type="ECO:0000313" key="3">
    <source>
        <dbReference type="Proteomes" id="UP000004079"/>
    </source>
</evidence>
<dbReference type="HOGENOM" id="CLU_2480765_0_0_10"/>
<accession>D1QW75</accession>
<feature type="region of interest" description="Disordered" evidence="1">
    <location>
        <begin position="14"/>
        <end position="33"/>
    </location>
</feature>
<sequence>MQIDLAFQIARLAKHTNSPPSSGRDKGERLPDVDERVKRCKSVFSPFYRVIPLNRKGIYAIRRIKTYGFFAPFFSAFALLTKERSGR</sequence>
<reference evidence="2 3" key="1">
    <citation type="submission" date="2009-11" db="EMBL/GenBank/DDBJ databases">
        <authorList>
            <person name="Weinstock G."/>
            <person name="Sodergren E."/>
            <person name="Clifton S."/>
            <person name="Fulton L."/>
            <person name="Fulton B."/>
            <person name="Courtney L."/>
            <person name="Fronick C."/>
            <person name="Harrison M."/>
            <person name="Strong C."/>
            <person name="Farmer C."/>
            <person name="Delahaunty K."/>
            <person name="Markovic C."/>
            <person name="Hall O."/>
            <person name="Minx P."/>
            <person name="Tomlinson C."/>
            <person name="Mitreva M."/>
            <person name="Nelson J."/>
            <person name="Hou S."/>
            <person name="Wollam A."/>
            <person name="Pepin K.H."/>
            <person name="Johnson M."/>
            <person name="Bhonagiri V."/>
            <person name="Nash W.E."/>
            <person name="Warren W."/>
            <person name="Chinwalla A."/>
            <person name="Mardis E.R."/>
            <person name="Wilson R.K."/>
        </authorList>
    </citation>
    <scope>NUCLEOTIDE SEQUENCE [LARGE SCALE GENOMIC DNA]</scope>
    <source>
        <strain evidence="2 3">F0302</strain>
    </source>
</reference>